<evidence type="ECO:0000313" key="2">
    <source>
        <dbReference type="EMBL" id="MBF1164211.1"/>
    </source>
</evidence>
<dbReference type="EMBL" id="JABZMI010000047">
    <property type="protein sequence ID" value="MBF1164211.1"/>
    <property type="molecule type" value="Genomic_DNA"/>
</dbReference>
<organism evidence="2 3">
    <name type="scientific">Dechloromonas agitata</name>
    <dbReference type="NCBI Taxonomy" id="73030"/>
    <lineage>
        <taxon>Bacteria</taxon>
        <taxon>Pseudomonadati</taxon>
        <taxon>Pseudomonadota</taxon>
        <taxon>Betaproteobacteria</taxon>
        <taxon>Rhodocyclales</taxon>
        <taxon>Azonexaceae</taxon>
        <taxon>Dechloromonas</taxon>
    </lineage>
</organism>
<dbReference type="InterPro" id="IPR029052">
    <property type="entry name" value="Metallo-depent_PP-like"/>
</dbReference>
<name>A0A930BS24_9RHOO</name>
<evidence type="ECO:0008006" key="4">
    <source>
        <dbReference type="Google" id="ProtNLM"/>
    </source>
</evidence>
<dbReference type="GO" id="GO:0016787">
    <property type="term" value="F:hydrolase activity"/>
    <property type="evidence" value="ECO:0007669"/>
    <property type="project" value="InterPro"/>
</dbReference>
<dbReference type="SUPFAM" id="SSF56300">
    <property type="entry name" value="Metallo-dependent phosphatases"/>
    <property type="match status" value="1"/>
</dbReference>
<evidence type="ECO:0000313" key="3">
    <source>
        <dbReference type="Proteomes" id="UP000718593"/>
    </source>
</evidence>
<accession>A0A930BS24</accession>
<dbReference type="AlphaFoldDB" id="A0A930BS24"/>
<protein>
    <recommendedName>
        <fullName evidence="4">Calcineurin-like phosphoesterase domain-containing protein</fullName>
    </recommendedName>
</protein>
<comment type="caution">
    <text evidence="2">The sequence shown here is derived from an EMBL/GenBank/DDBJ whole genome shotgun (WGS) entry which is preliminary data.</text>
</comment>
<keyword evidence="1" id="KW-0732">Signal</keyword>
<evidence type="ECO:0000256" key="1">
    <source>
        <dbReference type="SAM" id="SignalP"/>
    </source>
</evidence>
<reference evidence="2" key="1">
    <citation type="submission" date="2020-04" db="EMBL/GenBank/DDBJ databases">
        <title>Deep metagenomics examines the oral microbiome during advanced dental caries in children, revealing novel taxa and co-occurrences with host molecules.</title>
        <authorList>
            <person name="Baker J.L."/>
            <person name="Morton J.T."/>
            <person name="Dinis M."/>
            <person name="Alvarez R."/>
            <person name="Tran N.C."/>
            <person name="Knight R."/>
            <person name="Edlund A."/>
        </authorList>
    </citation>
    <scope>NUCLEOTIDE SEQUENCE</scope>
    <source>
        <strain evidence="2">JCVI_32_bin.24</strain>
    </source>
</reference>
<dbReference type="Proteomes" id="UP000718593">
    <property type="component" value="Unassembled WGS sequence"/>
</dbReference>
<feature type="chain" id="PRO_5037135231" description="Calcineurin-like phosphoesterase domain-containing protein" evidence="1">
    <location>
        <begin position="31"/>
        <end position="318"/>
    </location>
</feature>
<gene>
    <name evidence="2" type="ORF">HXL68_04125</name>
</gene>
<feature type="signal peptide" evidence="1">
    <location>
        <begin position="1"/>
        <end position="30"/>
    </location>
</feature>
<dbReference type="Gene3D" id="3.60.21.10">
    <property type="match status" value="1"/>
</dbReference>
<proteinExistence type="predicted"/>
<sequence length="318" mass="36302">MSVRRPSRSSRVARLLGGLLLAAALQGATAETWRFALIGDTPYSDNERAELPKMLSAIADRHVAFIAHVGDFKSGSSRCDDALFEDRYKLFQNSRVPFILMPGDNEWSDCDRLSNGAYDPLERLAKLRRLFWEDAFSLGKTQLPLERQAGNYPEHARFRLGPVLFVTLNLPGGNNNWGLTGEPRPEFVARNPVVLAWLRDSFEMARREKLAGIVLLFQANPGFTHFAQGLAHRGYREFLTILQEETERFPGQVVAVHGDTHISRIDQPLRDHHGRTNFRFTRVETHGYPLMGWTLGIIDTERPTLFRFETYPWPDRNP</sequence>